<evidence type="ECO:0000313" key="2">
    <source>
        <dbReference type="EMBL" id="MPC28272.1"/>
    </source>
</evidence>
<dbReference type="EMBL" id="VSRR010001883">
    <property type="protein sequence ID" value="MPC28272.1"/>
    <property type="molecule type" value="Genomic_DNA"/>
</dbReference>
<keyword evidence="3" id="KW-1185">Reference proteome</keyword>
<sequence length="103" mass="11281">MCSFPRHLVLSMILRAYSSLVLRHTHSRTTAKFPSPRMRPTEYLEARESCSANVQYQAQLGVDAALLTQTGRDRENRKAILTNLSLALLGTGGGGGGGRKVEH</sequence>
<accession>A0A5B7E2M0</accession>
<evidence type="ECO:0000256" key="1">
    <source>
        <dbReference type="SAM" id="SignalP"/>
    </source>
</evidence>
<evidence type="ECO:0000313" key="3">
    <source>
        <dbReference type="Proteomes" id="UP000324222"/>
    </source>
</evidence>
<dbReference type="AlphaFoldDB" id="A0A5B7E2M0"/>
<feature type="signal peptide" evidence="1">
    <location>
        <begin position="1"/>
        <end position="23"/>
    </location>
</feature>
<proteinExistence type="predicted"/>
<name>A0A5B7E2M0_PORTR</name>
<reference evidence="2 3" key="1">
    <citation type="submission" date="2019-05" db="EMBL/GenBank/DDBJ databases">
        <title>Another draft genome of Portunus trituberculatus and its Hox gene families provides insights of decapod evolution.</title>
        <authorList>
            <person name="Jeong J.-H."/>
            <person name="Song I."/>
            <person name="Kim S."/>
            <person name="Choi T."/>
            <person name="Kim D."/>
            <person name="Ryu S."/>
            <person name="Kim W."/>
        </authorList>
    </citation>
    <scope>NUCLEOTIDE SEQUENCE [LARGE SCALE GENOMIC DNA]</scope>
    <source>
        <tissue evidence="2">Muscle</tissue>
    </source>
</reference>
<comment type="caution">
    <text evidence="2">The sequence shown here is derived from an EMBL/GenBank/DDBJ whole genome shotgun (WGS) entry which is preliminary data.</text>
</comment>
<keyword evidence="1" id="KW-0732">Signal</keyword>
<organism evidence="2 3">
    <name type="scientific">Portunus trituberculatus</name>
    <name type="common">Swimming crab</name>
    <name type="synonym">Neptunus trituberculatus</name>
    <dbReference type="NCBI Taxonomy" id="210409"/>
    <lineage>
        <taxon>Eukaryota</taxon>
        <taxon>Metazoa</taxon>
        <taxon>Ecdysozoa</taxon>
        <taxon>Arthropoda</taxon>
        <taxon>Crustacea</taxon>
        <taxon>Multicrustacea</taxon>
        <taxon>Malacostraca</taxon>
        <taxon>Eumalacostraca</taxon>
        <taxon>Eucarida</taxon>
        <taxon>Decapoda</taxon>
        <taxon>Pleocyemata</taxon>
        <taxon>Brachyura</taxon>
        <taxon>Eubrachyura</taxon>
        <taxon>Portunoidea</taxon>
        <taxon>Portunidae</taxon>
        <taxon>Portuninae</taxon>
        <taxon>Portunus</taxon>
    </lineage>
</organism>
<feature type="chain" id="PRO_5022868481" evidence="1">
    <location>
        <begin position="24"/>
        <end position="103"/>
    </location>
</feature>
<protein>
    <submittedName>
        <fullName evidence="2">Uncharacterized protein</fullName>
    </submittedName>
</protein>
<gene>
    <name evidence="2" type="ORF">E2C01_021471</name>
</gene>
<dbReference type="Proteomes" id="UP000324222">
    <property type="component" value="Unassembled WGS sequence"/>
</dbReference>